<evidence type="ECO:0000313" key="4">
    <source>
        <dbReference type="Proteomes" id="UP000014155"/>
    </source>
</evidence>
<sequence>MKKVIKLLCLAMALTMLLTTLAGCGKDTSAEQSAASSGQSAASSASADNSAAKLQEVPVTIYVAGDRPKQQDEVLEAINNATKDELNINLKVNYIPWGDYVSQVKLKASAGEEFDIFLSFFGELSGNIARKQCISINDLLDKYGPDLKQQIPQNLWDSLTVDGKIYGIPAVYAMTEMGRGFLVRKDLREKYNLPEITSLATYEQFLDTIAKNEPDVIPCLGGDLSSAVVCDAGKIGHSIFTFGGDNMSYLYVDQDKRPLKVENYVETDLFKEIWKEDIKAYNNGWFEKDFLSDKDRDGKFIAGKAASMGGDLYNINDRENQLKKNVPNGEVELAIINKGGKWINIGPVNNFGMISSTSKNPDRAVMFMNWLRKDQKNYDMYMLGIEGKTYKLNGEKAEVPEGTDPKDRYNPTPWFTMHFPYLRTWTTDSPAYTQALDFWNSLKPETAPLSTFSYSSENVKAEKAAVEKVMTDEVIPLFFGAKQKGEDYDKVVKNLKAAGIQRILDDTQKQIDDFVAKNNIK</sequence>
<protein>
    <submittedName>
        <fullName evidence="3">ABC-type sugar transport system, periplasmic component</fullName>
    </submittedName>
</protein>
<dbReference type="Proteomes" id="UP000014155">
    <property type="component" value="Unassembled WGS sequence"/>
</dbReference>
<keyword evidence="4" id="KW-1185">Reference proteome</keyword>
<dbReference type="AlphaFoldDB" id="S0FKX1"/>
<organism evidence="3 4">
    <name type="scientific">Ruminiclostridium cellobioparum subsp. termitidis CT1112</name>
    <dbReference type="NCBI Taxonomy" id="1195236"/>
    <lineage>
        <taxon>Bacteria</taxon>
        <taxon>Bacillati</taxon>
        <taxon>Bacillota</taxon>
        <taxon>Clostridia</taxon>
        <taxon>Eubacteriales</taxon>
        <taxon>Oscillospiraceae</taxon>
        <taxon>Ruminiclostridium</taxon>
    </lineage>
</organism>
<dbReference type="InterPro" id="IPR022627">
    <property type="entry name" value="DUF3502"/>
</dbReference>
<keyword evidence="3" id="KW-0813">Transport</keyword>
<comment type="caution">
    <text evidence="3">The sequence shown here is derived from an EMBL/GenBank/DDBJ whole genome shotgun (WGS) entry which is preliminary data.</text>
</comment>
<evidence type="ECO:0000256" key="1">
    <source>
        <dbReference type="SAM" id="SignalP"/>
    </source>
</evidence>
<dbReference type="Pfam" id="PF01547">
    <property type="entry name" value="SBP_bac_1"/>
    <property type="match status" value="1"/>
</dbReference>
<dbReference type="SUPFAM" id="SSF53850">
    <property type="entry name" value="Periplasmic binding protein-like II"/>
    <property type="match status" value="1"/>
</dbReference>
<dbReference type="PANTHER" id="PTHR43649">
    <property type="entry name" value="ARABINOSE-BINDING PROTEIN-RELATED"/>
    <property type="match status" value="1"/>
</dbReference>
<dbReference type="Gene3D" id="3.40.190.10">
    <property type="entry name" value="Periplasmic binding protein-like II"/>
    <property type="match status" value="1"/>
</dbReference>
<reference evidence="3 4" key="1">
    <citation type="journal article" date="2013" name="Genome Announc.">
        <title>Draft Genome Sequence of the Cellulolytic, Mesophilic, Anaerobic Bacterium Clostridium termitidis Strain CT1112 (DSM 5398).</title>
        <authorList>
            <person name="Lal S."/>
            <person name="Ramachandran U."/>
            <person name="Zhang X."/>
            <person name="Munir R."/>
            <person name="Sparling R."/>
            <person name="Levin D.B."/>
        </authorList>
    </citation>
    <scope>NUCLEOTIDE SEQUENCE [LARGE SCALE GENOMIC DNA]</scope>
    <source>
        <strain evidence="3 4">CT1112</strain>
    </source>
</reference>
<dbReference type="InterPro" id="IPR006059">
    <property type="entry name" value="SBP"/>
</dbReference>
<feature type="signal peptide" evidence="1">
    <location>
        <begin position="1"/>
        <end position="22"/>
    </location>
</feature>
<dbReference type="eggNOG" id="COG1653">
    <property type="taxonomic scope" value="Bacteria"/>
</dbReference>
<dbReference type="InterPro" id="IPR050490">
    <property type="entry name" value="Bact_solute-bd_prot1"/>
</dbReference>
<dbReference type="STRING" id="1195236.CTER_1180"/>
<accession>S0FKX1</accession>
<dbReference type="RefSeq" id="WP_004624546.1">
    <property type="nucleotide sequence ID" value="NZ_AORV01000025.1"/>
</dbReference>
<dbReference type="Pfam" id="PF12010">
    <property type="entry name" value="DUF3502"/>
    <property type="match status" value="1"/>
</dbReference>
<dbReference type="PROSITE" id="PS51257">
    <property type="entry name" value="PROKAR_LIPOPROTEIN"/>
    <property type="match status" value="1"/>
</dbReference>
<keyword evidence="3" id="KW-0762">Sugar transport</keyword>
<dbReference type="PANTHER" id="PTHR43649:SF17">
    <property type="entry name" value="ABC TRANSPORTER SOLUTE BINDING PROTEIN-SUGAR TRANSPORT"/>
    <property type="match status" value="1"/>
</dbReference>
<dbReference type="EMBL" id="AORV01000025">
    <property type="protein sequence ID" value="EMS72830.1"/>
    <property type="molecule type" value="Genomic_DNA"/>
</dbReference>
<gene>
    <name evidence="3" type="ORF">CTER_1180</name>
</gene>
<name>S0FKX1_RUMCE</name>
<evidence type="ECO:0000259" key="2">
    <source>
        <dbReference type="Pfam" id="PF12010"/>
    </source>
</evidence>
<feature type="chain" id="PRO_5039381491" evidence="1">
    <location>
        <begin position="23"/>
        <end position="521"/>
    </location>
</feature>
<feature type="domain" description="DUF3502" evidence="2">
    <location>
        <begin position="448"/>
        <end position="515"/>
    </location>
</feature>
<proteinExistence type="predicted"/>
<evidence type="ECO:0000313" key="3">
    <source>
        <dbReference type="EMBL" id="EMS72830.1"/>
    </source>
</evidence>
<dbReference type="PATRIC" id="fig|1195236.3.peg.1483"/>
<keyword evidence="1" id="KW-0732">Signal</keyword>